<dbReference type="SUPFAM" id="SSF52499">
    <property type="entry name" value="Isochorismatase-like hydrolases"/>
    <property type="match status" value="1"/>
</dbReference>
<dbReference type="RefSeq" id="WP_120324043.1">
    <property type="nucleotide sequence ID" value="NZ_RAPF01000003.1"/>
</dbReference>
<dbReference type="Gene3D" id="3.40.50.850">
    <property type="entry name" value="Isochorismatase-like"/>
    <property type="match status" value="1"/>
</dbReference>
<dbReference type="PANTHER" id="PTHR43540">
    <property type="entry name" value="PEROXYUREIDOACRYLATE/UREIDOACRYLATE AMIDOHYDROLASE-RELATED"/>
    <property type="match status" value="1"/>
</dbReference>
<organism evidence="3 4">
    <name type="scientific">Altericroceibacterium spongiae</name>
    <dbReference type="NCBI Taxonomy" id="2320269"/>
    <lineage>
        <taxon>Bacteria</taxon>
        <taxon>Pseudomonadati</taxon>
        <taxon>Pseudomonadota</taxon>
        <taxon>Alphaproteobacteria</taxon>
        <taxon>Sphingomonadales</taxon>
        <taxon>Erythrobacteraceae</taxon>
        <taxon>Altericroceibacterium</taxon>
    </lineage>
</organism>
<evidence type="ECO:0000313" key="3">
    <source>
        <dbReference type="EMBL" id="RKF21634.1"/>
    </source>
</evidence>
<feature type="domain" description="Isochorismatase-like" evidence="2">
    <location>
        <begin position="5"/>
        <end position="147"/>
    </location>
</feature>
<evidence type="ECO:0000313" key="4">
    <source>
        <dbReference type="Proteomes" id="UP000284395"/>
    </source>
</evidence>
<keyword evidence="1 3" id="KW-0378">Hydrolase</keyword>
<proteinExistence type="predicted"/>
<comment type="caution">
    <text evidence="3">The sequence shown here is derived from an EMBL/GenBank/DDBJ whole genome shotgun (WGS) entry which is preliminary data.</text>
</comment>
<accession>A0A420EM12</accession>
<dbReference type="InterPro" id="IPR050272">
    <property type="entry name" value="Isochorismatase-like_hydrls"/>
</dbReference>
<dbReference type="OrthoDB" id="7500697at2"/>
<dbReference type="CDD" id="cd01014">
    <property type="entry name" value="nicotinamidase_related"/>
    <property type="match status" value="1"/>
</dbReference>
<keyword evidence="4" id="KW-1185">Reference proteome</keyword>
<sequence length="182" mass="19536">MTRQAVLVVDLQKDYLPEGRMALEGVHEAVANAARVIADAREKGIPVFHMWHEAPEADAGFFLPGSEGTQIIPQVTPQEGEQVLRKHYPNSFRETGLLDLLRAEGIEAITMVGAMSHICIAATGRAATDFGFDVTTIHDACATRALEFDGVTVPAAQVHAANMAALDFAYGKAIATADYLSD</sequence>
<gene>
    <name evidence="3" type="ORF">D6851_06235</name>
</gene>
<dbReference type="EMBL" id="RAPF01000003">
    <property type="protein sequence ID" value="RKF21634.1"/>
    <property type="molecule type" value="Genomic_DNA"/>
</dbReference>
<dbReference type="PANTHER" id="PTHR43540:SF1">
    <property type="entry name" value="ISOCHORISMATASE HYDROLASE"/>
    <property type="match status" value="1"/>
</dbReference>
<dbReference type="InterPro" id="IPR000868">
    <property type="entry name" value="Isochorismatase-like_dom"/>
</dbReference>
<dbReference type="InterPro" id="IPR036380">
    <property type="entry name" value="Isochorismatase-like_sf"/>
</dbReference>
<dbReference type="GO" id="GO:0016787">
    <property type="term" value="F:hydrolase activity"/>
    <property type="evidence" value="ECO:0007669"/>
    <property type="project" value="UniProtKB-KW"/>
</dbReference>
<dbReference type="Proteomes" id="UP000284395">
    <property type="component" value="Unassembled WGS sequence"/>
</dbReference>
<dbReference type="AlphaFoldDB" id="A0A420EM12"/>
<dbReference type="Pfam" id="PF00857">
    <property type="entry name" value="Isochorismatase"/>
    <property type="match status" value="1"/>
</dbReference>
<protein>
    <submittedName>
        <fullName evidence="3">Cysteine hydrolase</fullName>
    </submittedName>
</protein>
<name>A0A420EM12_9SPHN</name>
<reference evidence="3 4" key="1">
    <citation type="submission" date="2018-09" db="EMBL/GenBank/DDBJ databases">
        <title>Altererythrobacter spongiae sp. nov., isolated from a marine sponge.</title>
        <authorList>
            <person name="Zhuang L."/>
            <person name="Luo L."/>
        </authorList>
    </citation>
    <scope>NUCLEOTIDE SEQUENCE [LARGE SCALE GENOMIC DNA]</scope>
    <source>
        <strain evidence="3 4">HN-Y73</strain>
    </source>
</reference>
<evidence type="ECO:0000259" key="2">
    <source>
        <dbReference type="Pfam" id="PF00857"/>
    </source>
</evidence>
<evidence type="ECO:0000256" key="1">
    <source>
        <dbReference type="ARBA" id="ARBA00022801"/>
    </source>
</evidence>